<accession>A0AAN6UJ40</accession>
<gene>
    <name evidence="2" type="ORF">BT67DRAFT_54054</name>
</gene>
<keyword evidence="3" id="KW-1185">Reference proteome</keyword>
<sequence length="125" mass="13795">MMSPVLAAWPLGLGLHLGRRIISIPPSERRRTHSSSHLENKAATALGYAADGEQASEAARRSREKRSFIFSDHPDNSPSPLHPNLRRHRQRPPSRCLGSVSSPSRSSRRQSVRQLTRRDSGAAVG</sequence>
<dbReference type="AlphaFoldDB" id="A0AAN6UJ40"/>
<evidence type="ECO:0000313" key="3">
    <source>
        <dbReference type="Proteomes" id="UP001304895"/>
    </source>
</evidence>
<evidence type="ECO:0000313" key="2">
    <source>
        <dbReference type="EMBL" id="KAK4133571.1"/>
    </source>
</evidence>
<feature type="compositionally biased region" description="Basic and acidic residues" evidence="1">
    <location>
        <begin position="58"/>
        <end position="75"/>
    </location>
</feature>
<dbReference type="Proteomes" id="UP001304895">
    <property type="component" value="Unassembled WGS sequence"/>
</dbReference>
<reference evidence="2" key="2">
    <citation type="submission" date="2023-05" db="EMBL/GenBank/DDBJ databases">
        <authorList>
            <consortium name="Lawrence Berkeley National Laboratory"/>
            <person name="Steindorff A."/>
            <person name="Hensen N."/>
            <person name="Bonometti L."/>
            <person name="Westerberg I."/>
            <person name="Brannstrom I.O."/>
            <person name="Guillou S."/>
            <person name="Cros-Aarteil S."/>
            <person name="Calhoun S."/>
            <person name="Haridas S."/>
            <person name="Kuo A."/>
            <person name="Mondo S."/>
            <person name="Pangilinan J."/>
            <person name="Riley R."/>
            <person name="Labutti K."/>
            <person name="Andreopoulos B."/>
            <person name="Lipzen A."/>
            <person name="Chen C."/>
            <person name="Yanf M."/>
            <person name="Daum C."/>
            <person name="Ng V."/>
            <person name="Clum A."/>
            <person name="Ohm R."/>
            <person name="Martin F."/>
            <person name="Silar P."/>
            <person name="Natvig D."/>
            <person name="Lalanne C."/>
            <person name="Gautier V."/>
            <person name="Ament-Velasquez S.L."/>
            <person name="Kruys A."/>
            <person name="Hutchinson M.I."/>
            <person name="Powell A.J."/>
            <person name="Barry K."/>
            <person name="Miller A.N."/>
            <person name="Grigoriev I.V."/>
            <person name="Debuchy R."/>
            <person name="Gladieux P."/>
            <person name="Thoren M.H."/>
            <person name="Johannesson H."/>
        </authorList>
    </citation>
    <scope>NUCLEOTIDE SEQUENCE</scope>
    <source>
        <strain evidence="2">CBS 123565</strain>
    </source>
</reference>
<evidence type="ECO:0000256" key="1">
    <source>
        <dbReference type="SAM" id="MobiDB-lite"/>
    </source>
</evidence>
<comment type="caution">
    <text evidence="2">The sequence shown here is derived from an EMBL/GenBank/DDBJ whole genome shotgun (WGS) entry which is preliminary data.</text>
</comment>
<organism evidence="2 3">
    <name type="scientific">Trichocladium antarcticum</name>
    <dbReference type="NCBI Taxonomy" id="1450529"/>
    <lineage>
        <taxon>Eukaryota</taxon>
        <taxon>Fungi</taxon>
        <taxon>Dikarya</taxon>
        <taxon>Ascomycota</taxon>
        <taxon>Pezizomycotina</taxon>
        <taxon>Sordariomycetes</taxon>
        <taxon>Sordariomycetidae</taxon>
        <taxon>Sordariales</taxon>
        <taxon>Chaetomiaceae</taxon>
        <taxon>Trichocladium</taxon>
    </lineage>
</organism>
<feature type="compositionally biased region" description="Basic and acidic residues" evidence="1">
    <location>
        <begin position="116"/>
        <end position="125"/>
    </location>
</feature>
<reference evidence="2" key="1">
    <citation type="journal article" date="2023" name="Mol. Phylogenet. Evol.">
        <title>Genome-scale phylogeny and comparative genomics of the fungal order Sordariales.</title>
        <authorList>
            <person name="Hensen N."/>
            <person name="Bonometti L."/>
            <person name="Westerberg I."/>
            <person name="Brannstrom I.O."/>
            <person name="Guillou S."/>
            <person name="Cros-Aarteil S."/>
            <person name="Calhoun S."/>
            <person name="Haridas S."/>
            <person name="Kuo A."/>
            <person name="Mondo S."/>
            <person name="Pangilinan J."/>
            <person name="Riley R."/>
            <person name="LaButti K."/>
            <person name="Andreopoulos B."/>
            <person name="Lipzen A."/>
            <person name="Chen C."/>
            <person name="Yan M."/>
            <person name="Daum C."/>
            <person name="Ng V."/>
            <person name="Clum A."/>
            <person name="Steindorff A."/>
            <person name="Ohm R.A."/>
            <person name="Martin F."/>
            <person name="Silar P."/>
            <person name="Natvig D.O."/>
            <person name="Lalanne C."/>
            <person name="Gautier V."/>
            <person name="Ament-Velasquez S.L."/>
            <person name="Kruys A."/>
            <person name="Hutchinson M.I."/>
            <person name="Powell A.J."/>
            <person name="Barry K."/>
            <person name="Miller A.N."/>
            <person name="Grigoriev I.V."/>
            <person name="Debuchy R."/>
            <person name="Gladieux P."/>
            <person name="Hiltunen Thoren M."/>
            <person name="Johannesson H."/>
        </authorList>
    </citation>
    <scope>NUCLEOTIDE SEQUENCE</scope>
    <source>
        <strain evidence="2">CBS 123565</strain>
    </source>
</reference>
<name>A0AAN6UJ40_9PEZI</name>
<feature type="region of interest" description="Disordered" evidence="1">
    <location>
        <begin position="26"/>
        <end position="125"/>
    </location>
</feature>
<feature type="compositionally biased region" description="Low complexity" evidence="1">
    <location>
        <begin position="93"/>
        <end position="105"/>
    </location>
</feature>
<dbReference type="EMBL" id="MU853412">
    <property type="protein sequence ID" value="KAK4133571.1"/>
    <property type="molecule type" value="Genomic_DNA"/>
</dbReference>
<proteinExistence type="predicted"/>
<protein>
    <submittedName>
        <fullName evidence="2">Uncharacterized protein</fullName>
    </submittedName>
</protein>